<gene>
    <name evidence="1" type="ORF">ACFO5Q_17565</name>
</gene>
<evidence type="ECO:0000313" key="2">
    <source>
        <dbReference type="Proteomes" id="UP001595776"/>
    </source>
</evidence>
<name>A0ABV8UGT1_9PROT</name>
<reference evidence="2" key="1">
    <citation type="journal article" date="2019" name="Int. J. Syst. Evol. Microbiol.">
        <title>The Global Catalogue of Microorganisms (GCM) 10K type strain sequencing project: providing services to taxonomists for standard genome sequencing and annotation.</title>
        <authorList>
            <consortium name="The Broad Institute Genomics Platform"/>
            <consortium name="The Broad Institute Genome Sequencing Center for Infectious Disease"/>
            <person name="Wu L."/>
            <person name="Ma J."/>
        </authorList>
    </citation>
    <scope>NUCLEOTIDE SEQUENCE [LARGE SCALE GENOMIC DNA]</scope>
    <source>
        <strain evidence="2">CGMCC 1.15304</strain>
    </source>
</reference>
<dbReference type="SUPFAM" id="SSF53756">
    <property type="entry name" value="UDP-Glycosyltransferase/glycogen phosphorylase"/>
    <property type="match status" value="1"/>
</dbReference>
<dbReference type="RefSeq" id="WP_068144899.1">
    <property type="nucleotide sequence ID" value="NZ_JBHSCR010000035.1"/>
</dbReference>
<evidence type="ECO:0000313" key="1">
    <source>
        <dbReference type="EMBL" id="MFC4349663.1"/>
    </source>
</evidence>
<proteinExistence type="predicted"/>
<organism evidence="1 2">
    <name type="scientific">Kordiimonas lipolytica</name>
    <dbReference type="NCBI Taxonomy" id="1662421"/>
    <lineage>
        <taxon>Bacteria</taxon>
        <taxon>Pseudomonadati</taxon>
        <taxon>Pseudomonadota</taxon>
        <taxon>Alphaproteobacteria</taxon>
        <taxon>Kordiimonadales</taxon>
        <taxon>Kordiimonadaceae</taxon>
        <taxon>Kordiimonas</taxon>
    </lineage>
</organism>
<evidence type="ECO:0008006" key="3">
    <source>
        <dbReference type="Google" id="ProtNLM"/>
    </source>
</evidence>
<comment type="caution">
    <text evidence="1">The sequence shown here is derived from an EMBL/GenBank/DDBJ whole genome shotgun (WGS) entry which is preliminary data.</text>
</comment>
<keyword evidence="2" id="KW-1185">Reference proteome</keyword>
<dbReference type="InterPro" id="IPR011990">
    <property type="entry name" value="TPR-like_helical_dom_sf"/>
</dbReference>
<dbReference type="Gene3D" id="1.25.40.10">
    <property type="entry name" value="Tetratricopeptide repeat domain"/>
    <property type="match status" value="1"/>
</dbReference>
<protein>
    <recommendedName>
        <fullName evidence="3">Tetratricopeptide repeat-containing protein</fullName>
    </recommendedName>
</protein>
<accession>A0ABV8UGT1</accession>
<dbReference type="EMBL" id="JBHSCR010000035">
    <property type="protein sequence ID" value="MFC4349663.1"/>
    <property type="molecule type" value="Genomic_DNA"/>
</dbReference>
<dbReference type="SUPFAM" id="SSF48452">
    <property type="entry name" value="TPR-like"/>
    <property type="match status" value="1"/>
</dbReference>
<sequence>MPANTKSEEDALLEGLPVIDTSDIGLELDDEDLQQLGMDFNIQKSPQTVSKPEAIKAFKAAEKAAKKMDWGNVAKHLLIAWDAVPNDLGLLTLLAHSLVQLGVREKAIAVLERALKYHEPTPDICAIMLELAVKMEFYDIAIKVGHQLIAMDADTPSHFVNLASAYSGAERYDEGIELLQAVLPRFPKHGDLWNVLATMVRFRDGIGPSYVFLDEALRVDPTNYKALSNYAQSLTFDLRLEEALKMDARAMRANPSNPEPFLGAAQLQFYFGKLDKAWDNYTRRLDHTRRLNQTQIFTHKVPKWKGQDLAGKSLFILGEQGIGDEVMFGTYMTFLYEQVEKLYIGCDYRLVSIYQRRFPNATVEAYRDAFAHNYRYRSFPKIESDMAKGEISIDYAIEVASCPRFEWTKTANIKPHPAGYLVPDPELDEKFKDKLAAAGSKPKIGIAWRSGNLTGLRSGIYASIEELGPLFALKDEVDFVNLQYGECADELVRAKELFGVDIIQFDDVDLKKDIEANLAIMNNCDFVVAAVSAPAIFSQAIGTRTVLLTQIAPWWCFGDREKIPFAPGTTFIDAQGGVSWAEVAEFAADTIRRNLG</sequence>
<dbReference type="Proteomes" id="UP001595776">
    <property type="component" value="Unassembled WGS sequence"/>
</dbReference>